<keyword evidence="8" id="KW-1185">Reference proteome</keyword>
<keyword evidence="2" id="KW-0418">Kinase</keyword>
<evidence type="ECO:0000256" key="4">
    <source>
        <dbReference type="SAM" id="MobiDB-lite"/>
    </source>
</evidence>
<keyword evidence="3" id="KW-0902">Two-component regulatory system</keyword>
<keyword evidence="1" id="KW-0808">Transferase</keyword>
<feature type="transmembrane region" description="Helical" evidence="5">
    <location>
        <begin position="50"/>
        <end position="68"/>
    </location>
</feature>
<feature type="transmembrane region" description="Helical" evidence="5">
    <location>
        <begin position="105"/>
        <end position="123"/>
    </location>
</feature>
<dbReference type="RefSeq" id="WP_345065188.1">
    <property type="nucleotide sequence ID" value="NZ_BAABCN010000003.1"/>
</dbReference>
<feature type="transmembrane region" description="Helical" evidence="5">
    <location>
        <begin position="474"/>
        <end position="493"/>
    </location>
</feature>
<dbReference type="SUPFAM" id="SSF55874">
    <property type="entry name" value="ATPase domain of HSP90 chaperone/DNA topoisomerase II/histidine kinase"/>
    <property type="match status" value="1"/>
</dbReference>
<proteinExistence type="predicted"/>
<feature type="transmembrane region" description="Helical" evidence="5">
    <location>
        <begin position="524"/>
        <end position="542"/>
    </location>
</feature>
<feature type="transmembrane region" description="Helical" evidence="5">
    <location>
        <begin position="128"/>
        <end position="145"/>
    </location>
</feature>
<evidence type="ECO:0000259" key="6">
    <source>
        <dbReference type="Pfam" id="PF02518"/>
    </source>
</evidence>
<feature type="transmembrane region" description="Helical" evidence="5">
    <location>
        <begin position="75"/>
        <end position="93"/>
    </location>
</feature>
<evidence type="ECO:0000256" key="2">
    <source>
        <dbReference type="ARBA" id="ARBA00022777"/>
    </source>
</evidence>
<feature type="transmembrane region" description="Helical" evidence="5">
    <location>
        <begin position="12"/>
        <end position="30"/>
    </location>
</feature>
<comment type="caution">
    <text evidence="7">The sequence shown here is derived from an EMBL/GenBank/DDBJ whole genome shotgun (WGS) entry which is preliminary data.</text>
</comment>
<organism evidence="7 8">
    <name type="scientific">Leifsonia kafniensis</name>
    <dbReference type="NCBI Taxonomy" id="475957"/>
    <lineage>
        <taxon>Bacteria</taxon>
        <taxon>Bacillati</taxon>
        <taxon>Actinomycetota</taxon>
        <taxon>Actinomycetes</taxon>
        <taxon>Micrococcales</taxon>
        <taxon>Microbacteriaceae</taxon>
        <taxon>Leifsonia</taxon>
    </lineage>
</organism>
<sequence length="761" mass="80545">MSTSAVAASRTVNRMLYLAIGITGAVFGALSYESMRLQIYPPLPWLSTAFWALLVGMLVILGVLALWASHRVLRVVALVAGAVQLGDLILWLVLADGQLPADANVPWAITFTAVPAVAVAAAASSRLAWAYAIAVSALGGLLRGLTTNYEHPVLIGLQDGLYSLLLVSVFVGLVLAIKQSAEQLDDSVGAARREEVDHARRLARRRERLLINALVHDSVLSTLLMAGLGRTSAEAVARHAQKTTALLDSLAERESSGPVTIGELAMRLRQTAVKLQPHIVVEMRATDAAPPIPADAAAAIVDAVAEALRNSVLHAGTTPARPIEPRVRLDGNQHGIQVLVSDDGVGFDPARVPAARLGISHSILGRMQRVNGGSARLSSAPGRGTRVSLSWSPSEERAEAPATSAEYSLGGMQRLSRRAISAALLLFAVVHALLAFGDRDPRGPIVGEIVSVLAVVGAAVLVSRPAVYPLPHSTTVRVLVLCAVTATLQLFQITPGGSLPFVQWHLGAITLVLLVLVAQGRVGWAWTGYAVLFAATIGWAVANGLALGDGVDLVIRQAGTLLAGSLFVLGLRRSSATLETLNRQRTARTIEDATSVASLQERAAELSRVNSGARDLLDRLAGLRGSERLQARHDDCDPVDVSLRAECLLVEASLRDSIRGRSLSVEPVITAAHLARVRGIDVSLIDDGDDGALHCEDSVRQREVGRTAVGNAVAHELDRMQHGRLTARILPSGRPDIATIVVESGEQRMLIIAANGVVREL</sequence>
<evidence type="ECO:0000256" key="1">
    <source>
        <dbReference type="ARBA" id="ARBA00022679"/>
    </source>
</evidence>
<evidence type="ECO:0000313" key="8">
    <source>
        <dbReference type="Proteomes" id="UP001501803"/>
    </source>
</evidence>
<name>A0ABP7KFM7_9MICO</name>
<evidence type="ECO:0000256" key="5">
    <source>
        <dbReference type="SAM" id="Phobius"/>
    </source>
</evidence>
<dbReference type="PANTHER" id="PTHR24421:SF61">
    <property type="entry name" value="OXYGEN SENSOR HISTIDINE KINASE NREB"/>
    <property type="match status" value="1"/>
</dbReference>
<feature type="transmembrane region" description="Helical" evidence="5">
    <location>
        <begin position="419"/>
        <end position="437"/>
    </location>
</feature>
<evidence type="ECO:0000313" key="7">
    <source>
        <dbReference type="EMBL" id="GAA3875947.1"/>
    </source>
</evidence>
<dbReference type="Proteomes" id="UP001501803">
    <property type="component" value="Unassembled WGS sequence"/>
</dbReference>
<dbReference type="InterPro" id="IPR003594">
    <property type="entry name" value="HATPase_dom"/>
</dbReference>
<evidence type="ECO:0000256" key="3">
    <source>
        <dbReference type="ARBA" id="ARBA00023012"/>
    </source>
</evidence>
<keyword evidence="5" id="KW-0472">Membrane</keyword>
<accession>A0ABP7KFM7</accession>
<keyword evidence="5" id="KW-1133">Transmembrane helix</keyword>
<reference evidence="8" key="1">
    <citation type="journal article" date="2019" name="Int. J. Syst. Evol. Microbiol.">
        <title>The Global Catalogue of Microorganisms (GCM) 10K type strain sequencing project: providing services to taxonomists for standard genome sequencing and annotation.</title>
        <authorList>
            <consortium name="The Broad Institute Genomics Platform"/>
            <consortium name="The Broad Institute Genome Sequencing Center for Infectious Disease"/>
            <person name="Wu L."/>
            <person name="Ma J."/>
        </authorList>
    </citation>
    <scope>NUCLEOTIDE SEQUENCE [LARGE SCALE GENOMIC DNA]</scope>
    <source>
        <strain evidence="8">JCM 17021</strain>
    </source>
</reference>
<feature type="region of interest" description="Disordered" evidence="4">
    <location>
        <begin position="373"/>
        <end position="397"/>
    </location>
</feature>
<dbReference type="PANTHER" id="PTHR24421">
    <property type="entry name" value="NITRATE/NITRITE SENSOR PROTEIN NARX-RELATED"/>
    <property type="match status" value="1"/>
</dbReference>
<protein>
    <recommendedName>
        <fullName evidence="6">Histidine kinase/HSP90-like ATPase domain-containing protein</fullName>
    </recommendedName>
</protein>
<dbReference type="Gene3D" id="3.30.565.10">
    <property type="entry name" value="Histidine kinase-like ATPase, C-terminal domain"/>
    <property type="match status" value="1"/>
</dbReference>
<gene>
    <name evidence="7" type="ORF">GCM10022381_18290</name>
</gene>
<dbReference type="InterPro" id="IPR036890">
    <property type="entry name" value="HATPase_C_sf"/>
</dbReference>
<feature type="transmembrane region" description="Helical" evidence="5">
    <location>
        <begin position="499"/>
        <end position="517"/>
    </location>
</feature>
<feature type="domain" description="Histidine kinase/HSP90-like ATPase" evidence="6">
    <location>
        <begin position="299"/>
        <end position="391"/>
    </location>
</feature>
<feature type="transmembrane region" description="Helical" evidence="5">
    <location>
        <begin position="160"/>
        <end position="177"/>
    </location>
</feature>
<dbReference type="InterPro" id="IPR050482">
    <property type="entry name" value="Sensor_HK_TwoCompSys"/>
</dbReference>
<feature type="transmembrane region" description="Helical" evidence="5">
    <location>
        <begin position="443"/>
        <end position="462"/>
    </location>
</feature>
<dbReference type="Pfam" id="PF02518">
    <property type="entry name" value="HATPase_c"/>
    <property type="match status" value="1"/>
</dbReference>
<keyword evidence="5" id="KW-0812">Transmembrane</keyword>
<dbReference type="EMBL" id="BAABCN010000003">
    <property type="protein sequence ID" value="GAA3875947.1"/>
    <property type="molecule type" value="Genomic_DNA"/>
</dbReference>